<keyword evidence="1" id="KW-0040">ANK repeat</keyword>
<proteinExistence type="predicted"/>
<feature type="transmembrane region" description="Helical" evidence="3">
    <location>
        <begin position="502"/>
        <end position="528"/>
    </location>
</feature>
<dbReference type="PROSITE" id="PS50088">
    <property type="entry name" value="ANK_REPEAT"/>
    <property type="match status" value="5"/>
</dbReference>
<evidence type="ECO:0000313" key="4">
    <source>
        <dbReference type="EMBL" id="KAL1498718.1"/>
    </source>
</evidence>
<organism evidence="4 5">
    <name type="scientific">Prymnesium parvum</name>
    <name type="common">Toxic golden alga</name>
    <dbReference type="NCBI Taxonomy" id="97485"/>
    <lineage>
        <taxon>Eukaryota</taxon>
        <taxon>Haptista</taxon>
        <taxon>Haptophyta</taxon>
        <taxon>Prymnesiophyceae</taxon>
        <taxon>Prymnesiales</taxon>
        <taxon>Prymnesiaceae</taxon>
        <taxon>Prymnesium</taxon>
    </lineage>
</organism>
<feature type="repeat" description="ANK" evidence="1">
    <location>
        <begin position="1001"/>
        <end position="1033"/>
    </location>
</feature>
<dbReference type="InterPro" id="IPR002110">
    <property type="entry name" value="Ankyrin_rpt"/>
</dbReference>
<dbReference type="Pfam" id="PF13857">
    <property type="entry name" value="Ank_5"/>
    <property type="match status" value="1"/>
</dbReference>
<name>A0AB34II59_PRYPA</name>
<feature type="transmembrane region" description="Helical" evidence="3">
    <location>
        <begin position="283"/>
        <end position="304"/>
    </location>
</feature>
<comment type="caution">
    <text evidence="4">The sequence shown here is derived from an EMBL/GenBank/DDBJ whole genome shotgun (WGS) entry which is preliminary data.</text>
</comment>
<feature type="repeat" description="ANK" evidence="1">
    <location>
        <begin position="1076"/>
        <end position="1108"/>
    </location>
</feature>
<dbReference type="PANTHER" id="PTHR45743:SF2">
    <property type="entry name" value="POTASSIUM CHANNEL AKT1"/>
    <property type="match status" value="1"/>
</dbReference>
<dbReference type="AlphaFoldDB" id="A0AB34II59"/>
<dbReference type="SMART" id="SM00248">
    <property type="entry name" value="ANK"/>
    <property type="match status" value="9"/>
</dbReference>
<dbReference type="Gene3D" id="2.60.120.10">
    <property type="entry name" value="Jelly Rolls"/>
    <property type="match status" value="1"/>
</dbReference>
<accession>A0AB34II59</accession>
<dbReference type="Proteomes" id="UP001515480">
    <property type="component" value="Unassembled WGS sequence"/>
</dbReference>
<evidence type="ECO:0000256" key="3">
    <source>
        <dbReference type="SAM" id="Phobius"/>
    </source>
</evidence>
<keyword evidence="5" id="KW-1185">Reference proteome</keyword>
<evidence type="ECO:0000256" key="1">
    <source>
        <dbReference type="PROSITE-ProRule" id="PRU00023"/>
    </source>
</evidence>
<dbReference type="InterPro" id="IPR036770">
    <property type="entry name" value="Ankyrin_rpt-contain_sf"/>
</dbReference>
<evidence type="ECO:0000313" key="5">
    <source>
        <dbReference type="Proteomes" id="UP001515480"/>
    </source>
</evidence>
<feature type="region of interest" description="Disordered" evidence="2">
    <location>
        <begin position="160"/>
        <end position="257"/>
    </location>
</feature>
<dbReference type="SUPFAM" id="SSF51206">
    <property type="entry name" value="cAMP-binding domain-like"/>
    <property type="match status" value="1"/>
</dbReference>
<feature type="repeat" description="ANK" evidence="1">
    <location>
        <begin position="803"/>
        <end position="835"/>
    </location>
</feature>
<dbReference type="SUPFAM" id="SSF81324">
    <property type="entry name" value="Voltage-gated potassium channels"/>
    <property type="match status" value="1"/>
</dbReference>
<dbReference type="PANTHER" id="PTHR45743">
    <property type="entry name" value="POTASSIUM CHANNEL AKT1"/>
    <property type="match status" value="1"/>
</dbReference>
<dbReference type="PRINTS" id="PR01415">
    <property type="entry name" value="ANKYRIN"/>
</dbReference>
<feature type="repeat" description="ANK" evidence="1">
    <location>
        <begin position="935"/>
        <end position="967"/>
    </location>
</feature>
<keyword evidence="3" id="KW-0812">Transmembrane</keyword>
<keyword evidence="3" id="KW-0472">Membrane</keyword>
<feature type="compositionally biased region" description="Low complexity" evidence="2">
    <location>
        <begin position="177"/>
        <end position="187"/>
    </location>
</feature>
<dbReference type="GO" id="GO:0005249">
    <property type="term" value="F:voltage-gated potassium channel activity"/>
    <property type="evidence" value="ECO:0007669"/>
    <property type="project" value="InterPro"/>
</dbReference>
<reference evidence="4 5" key="1">
    <citation type="journal article" date="2024" name="Science">
        <title>Giant polyketide synthase enzymes in the biosynthesis of giant marine polyether toxins.</title>
        <authorList>
            <person name="Fallon T.R."/>
            <person name="Shende V.V."/>
            <person name="Wierzbicki I.H."/>
            <person name="Pendleton A.L."/>
            <person name="Watervoot N.F."/>
            <person name="Auber R.P."/>
            <person name="Gonzalez D.J."/>
            <person name="Wisecaver J.H."/>
            <person name="Moore B.S."/>
        </authorList>
    </citation>
    <scope>NUCLEOTIDE SEQUENCE [LARGE SCALE GENOMIC DNA]</scope>
    <source>
        <strain evidence="4 5">12B1</strain>
    </source>
</reference>
<dbReference type="PROSITE" id="PS50297">
    <property type="entry name" value="ANK_REP_REGION"/>
    <property type="match status" value="5"/>
</dbReference>
<feature type="transmembrane region" description="Helical" evidence="3">
    <location>
        <begin position="424"/>
        <end position="444"/>
    </location>
</feature>
<protein>
    <submittedName>
        <fullName evidence="4">Uncharacterized protein</fullName>
    </submittedName>
</protein>
<keyword evidence="3" id="KW-1133">Transmembrane helix</keyword>
<dbReference type="Gene3D" id="1.10.287.70">
    <property type="match status" value="1"/>
</dbReference>
<feature type="transmembrane region" description="Helical" evidence="3">
    <location>
        <begin position="316"/>
        <end position="337"/>
    </location>
</feature>
<feature type="compositionally biased region" description="Polar residues" evidence="2">
    <location>
        <begin position="212"/>
        <end position="222"/>
    </location>
</feature>
<gene>
    <name evidence="4" type="ORF">AB1Y20_014028</name>
</gene>
<dbReference type="InterPro" id="IPR014710">
    <property type="entry name" value="RmlC-like_jellyroll"/>
</dbReference>
<dbReference type="Gene3D" id="1.25.40.20">
    <property type="entry name" value="Ankyrin repeat-containing domain"/>
    <property type="match status" value="4"/>
</dbReference>
<dbReference type="EMBL" id="JBGBPQ010000027">
    <property type="protein sequence ID" value="KAL1498718.1"/>
    <property type="molecule type" value="Genomic_DNA"/>
</dbReference>
<evidence type="ECO:0000256" key="2">
    <source>
        <dbReference type="SAM" id="MobiDB-lite"/>
    </source>
</evidence>
<dbReference type="Pfam" id="PF12796">
    <property type="entry name" value="Ank_2"/>
    <property type="match status" value="3"/>
</dbReference>
<dbReference type="InterPro" id="IPR018490">
    <property type="entry name" value="cNMP-bd_dom_sf"/>
</dbReference>
<sequence length="1129" mass="123640">MLAGALRGANAGGAAYALGLGAAASHGWEHGVNGWVDVEYVGSGTAQLGNSSSVRGVSIGARPERQEECGRGISRGVILLSQHHSERGTIRSAVVAMADPRLKDGARSRTDVGEAPNVPDVNQCPLFTTICRPAKSNCASTDIRPRSTGGTLGLAGALRSLKEDGGAPPNAAPPPVVQRDSSSQSPSGEQFSLGDRKSGRLTSFTRVAPRTNRLSSVSQSPCTGCRKLTRGSTSSCASPDDTPTPRQSHRRRTRMADPELLSAVSRSSMKKSRRWWQLGHLRSLCRASVFRCVAALFYLVVVPYQLAYELQTHFSALYALGYVLDVGMCWLTCRALFKMALKAKAKVIADEQAQRVDYCELFSRFLPLFLCTPWDGALWFSTGTQELVPWVRLPRLLYAAPQVSTQLHYLEVESAGLSYFQARALRLIVLVLFACHIFSCWIFELSQTEGVLHYVSAPWVVADVESENVGSLYLRSFYWVFISLTTVGRKNIVSSRGTDQEVILALIICILVTLVYFFVVGNATALLLKRHQQVDLFRSKLAAVEEFLSKRRIRASVSKLVRQHVKDSWTRKDMVDESFLKELPQELRNEVLRDINMKLLQQAPIFYSCQAKVLEHLCSTTERCVFMQNEVLVEAGAICSEILLLHSGIAVSSTPGAMADAWEASEGKMKLGMKQGSVRDGMRAEGTISRFGSALGAESFLFGQAHSSTLIAAVRTICMSIKREGFTSALALCVSDAAIIRHNTIDLATEERAAELCKVEEKWHNRAVTKLLYASARGEVEKVQCMLTDVWSAELKASDADYAGRTALHLAASSGNTVMMKLLIDHKANVNMTDRNGNTPLHDAFKQGQMAAAQMLRSLKGTLGYSRKRMGTELCTAVRESEIHIIRQLLEFHCDPNAVKEDGRTCLHVAAAVGNATIAELLLDKGAKPDPKDNQGITPLLEAVRNGSSAVVTVLRSRGATLGLSNTACAAELNRAVRNANLKMLEQLLFSGADPNLSDYDGRTCLHVAAANGKVTMVEYLLQKGVDPNHRDRWGSTPLTDSVCEMHEKVTEVLLRARWDTFTLHASADPNMRDEEGRTVLHVAATQGNLEIVKLLLKAGVDTSIQDKWGVTARECADRLDFPRLAKMI</sequence>
<dbReference type="SUPFAM" id="SSF48403">
    <property type="entry name" value="Ankyrin repeat"/>
    <property type="match status" value="1"/>
</dbReference>
<feature type="repeat" description="ANK" evidence="1">
    <location>
        <begin position="902"/>
        <end position="934"/>
    </location>
</feature>
<dbReference type="InterPro" id="IPR045319">
    <property type="entry name" value="KAT/AKT"/>
</dbReference>
<dbReference type="Gene3D" id="1.10.287.630">
    <property type="entry name" value="Helix hairpin bin"/>
    <property type="match status" value="1"/>
</dbReference>